<comment type="caution">
    <text evidence="2">The sequence shown here is derived from an EMBL/GenBank/DDBJ whole genome shotgun (WGS) entry which is preliminary data.</text>
</comment>
<evidence type="ECO:0000313" key="3">
    <source>
        <dbReference type="Proteomes" id="UP000557872"/>
    </source>
</evidence>
<reference evidence="2 3" key="1">
    <citation type="submission" date="2020-07" db="EMBL/GenBank/DDBJ databases">
        <title>Roseicoccus Jingziensis gen. nov., sp. nov., isolated from coastal seawater.</title>
        <authorList>
            <person name="Feng X."/>
        </authorList>
    </citation>
    <scope>NUCLEOTIDE SEQUENCE [LARGE SCALE GENOMIC DNA]</scope>
    <source>
        <strain evidence="2 3">N1E253</strain>
    </source>
</reference>
<proteinExistence type="predicted"/>
<evidence type="ECO:0000256" key="1">
    <source>
        <dbReference type="SAM" id="Phobius"/>
    </source>
</evidence>
<sequence>MSKDPEPTWLERMAARRPPYFWWFLGFIVASCFAFLSWSLCIAIFSAPEIPRNYEILKKVGRLPEHKAYTSQTAPSLPSSPAPVLRNSYLEFSDEELATVNRSLLHSYLTNFRTNTFCSYLVGPYRVTNTRKLTDEDIMNEGFAIQLRSYLQPDEYNKIAPYPVIIEILFPTPYPESYQGYHIGDNIELDVTPYFASLLYVSKVEQEDDDTIVRLTAVSLAQKIRPPHAGPFDLAPPTELNLHAPLPLFSGDIPKAEAPASTAPASAP</sequence>
<keyword evidence="1" id="KW-0812">Transmembrane</keyword>
<protein>
    <submittedName>
        <fullName evidence="2">Uncharacterized protein</fullName>
    </submittedName>
</protein>
<gene>
    <name evidence="2" type="ORF">HW115_18105</name>
</gene>
<keyword evidence="3" id="KW-1185">Reference proteome</keyword>
<dbReference type="PROSITE" id="PS51257">
    <property type="entry name" value="PROKAR_LIPOPROTEIN"/>
    <property type="match status" value="1"/>
</dbReference>
<feature type="transmembrane region" description="Helical" evidence="1">
    <location>
        <begin position="20"/>
        <end position="45"/>
    </location>
</feature>
<keyword evidence="1" id="KW-0472">Membrane</keyword>
<name>A0A851GRB0_9BACT</name>
<keyword evidence="1" id="KW-1133">Transmembrane helix</keyword>
<dbReference type="Proteomes" id="UP000557872">
    <property type="component" value="Unassembled WGS sequence"/>
</dbReference>
<dbReference type="AlphaFoldDB" id="A0A851GRB0"/>
<organism evidence="2 3">
    <name type="scientific">Oceaniferula marina</name>
    <dbReference type="NCBI Taxonomy" id="2748318"/>
    <lineage>
        <taxon>Bacteria</taxon>
        <taxon>Pseudomonadati</taxon>
        <taxon>Verrucomicrobiota</taxon>
        <taxon>Verrucomicrobiia</taxon>
        <taxon>Verrucomicrobiales</taxon>
        <taxon>Verrucomicrobiaceae</taxon>
        <taxon>Oceaniferula</taxon>
    </lineage>
</organism>
<dbReference type="RefSeq" id="WP_178934731.1">
    <property type="nucleotide sequence ID" value="NZ_JACBAZ010000014.1"/>
</dbReference>
<evidence type="ECO:0000313" key="2">
    <source>
        <dbReference type="EMBL" id="NWK57537.1"/>
    </source>
</evidence>
<dbReference type="EMBL" id="JACBAZ010000014">
    <property type="protein sequence ID" value="NWK57537.1"/>
    <property type="molecule type" value="Genomic_DNA"/>
</dbReference>
<accession>A0A851GRB0</accession>